<evidence type="ECO:0000256" key="1">
    <source>
        <dbReference type="ARBA" id="ARBA00004651"/>
    </source>
</evidence>
<dbReference type="PANTHER" id="PTHR30472">
    <property type="entry name" value="FERRIC ENTEROBACTIN TRANSPORT SYSTEM PERMEASE PROTEIN"/>
    <property type="match status" value="1"/>
</dbReference>
<gene>
    <name evidence="9" type="ORF">CLAC_11845</name>
</gene>
<dbReference type="CDD" id="cd06550">
    <property type="entry name" value="TM_ABC_iron-siderophores_like"/>
    <property type="match status" value="1"/>
</dbReference>
<organism evidence="9 10">
    <name type="scientific">Corynebacterium lactis RW2-5</name>
    <dbReference type="NCBI Taxonomy" id="1408189"/>
    <lineage>
        <taxon>Bacteria</taxon>
        <taxon>Bacillati</taxon>
        <taxon>Actinomycetota</taxon>
        <taxon>Actinomycetes</taxon>
        <taxon>Mycobacteriales</taxon>
        <taxon>Corynebacteriaceae</taxon>
        <taxon>Corynebacterium</taxon>
    </lineage>
</organism>
<feature type="transmembrane region" description="Helical" evidence="8">
    <location>
        <begin position="114"/>
        <end position="133"/>
    </location>
</feature>
<proteinExistence type="inferred from homology"/>
<feature type="transmembrane region" description="Helical" evidence="8">
    <location>
        <begin position="83"/>
        <end position="102"/>
    </location>
</feature>
<evidence type="ECO:0000256" key="7">
    <source>
        <dbReference type="ARBA" id="ARBA00023136"/>
    </source>
</evidence>
<dbReference type="PATRIC" id="fig|1408189.4.peg.2390"/>
<dbReference type="InterPro" id="IPR000522">
    <property type="entry name" value="ABC_transptr_permease_BtuC"/>
</dbReference>
<dbReference type="GO" id="GO:0022857">
    <property type="term" value="F:transmembrane transporter activity"/>
    <property type="evidence" value="ECO:0007669"/>
    <property type="project" value="InterPro"/>
</dbReference>
<dbReference type="PANTHER" id="PTHR30472:SF24">
    <property type="entry name" value="FERRIC ENTEROBACTIN TRANSPORT SYSTEM PERMEASE PROTEIN FEPG"/>
    <property type="match status" value="1"/>
</dbReference>
<sequence length="349" mass="36824">MISAQNLATIRIGVFSRQVERRTSIILFVALAVLAILIFISLLFPGAGITTAEAIGVLFPRIRTSHTPEFASTVVTQWRLPRTTAAVVIGSALALSGTLMQVITRNPLGSPDILGFNTGAYTGAILALSLGFGSFASTALAAFLGGMAAAFVVMAFAFRRGTSGLRLILTGLGVAMMLSALNKWLILRADIESSMSAAAWGAGSLNGLRWSQVFYANIVLITLIGLTLFWQRYIDALRLGDDTAKAIGVSVAWQRRITVAVAVALTASATALAGPISFVALAAAHITRLLTRSVRLPLLTTAAVGSCLLLASDIAAQRVFAPVQLPVGLITVALGGVYLLWLMHFDQRK</sequence>
<keyword evidence="6 8" id="KW-1133">Transmembrane helix</keyword>
<feature type="transmembrane region" description="Helical" evidence="8">
    <location>
        <begin position="25"/>
        <end position="44"/>
    </location>
</feature>
<reference evidence="9 10" key="1">
    <citation type="submission" date="2013-10" db="EMBL/GenBank/DDBJ databases">
        <title>Complete genome sequence of Corynebacterium lactis DSM 45799(T), isolated from raw cow milk.</title>
        <authorList>
            <person name="Ruckert C."/>
            <person name="Albersmeier A."/>
            <person name="Lipski A."/>
            <person name="Kalinowski J."/>
        </authorList>
    </citation>
    <scope>NUCLEOTIDE SEQUENCE [LARGE SCALE GENOMIC DNA]</scope>
    <source>
        <strain evidence="9 10">RW2-5</strain>
    </source>
</reference>
<dbReference type="EMBL" id="CP006841">
    <property type="protein sequence ID" value="ALA68257.1"/>
    <property type="molecule type" value="Genomic_DNA"/>
</dbReference>
<dbReference type="GO" id="GO:0005886">
    <property type="term" value="C:plasma membrane"/>
    <property type="evidence" value="ECO:0007669"/>
    <property type="project" value="UniProtKB-SubCell"/>
</dbReference>
<keyword evidence="7 8" id="KW-0472">Membrane</keyword>
<name>A0A0K2H2L1_9CORY</name>
<evidence type="ECO:0000313" key="9">
    <source>
        <dbReference type="EMBL" id="ALA68257.1"/>
    </source>
</evidence>
<dbReference type="Pfam" id="PF01032">
    <property type="entry name" value="FecCD"/>
    <property type="match status" value="1"/>
</dbReference>
<feature type="transmembrane region" description="Helical" evidence="8">
    <location>
        <begin position="139"/>
        <end position="158"/>
    </location>
</feature>
<evidence type="ECO:0000256" key="4">
    <source>
        <dbReference type="ARBA" id="ARBA00022475"/>
    </source>
</evidence>
<dbReference type="InterPro" id="IPR037294">
    <property type="entry name" value="ABC_BtuC-like"/>
</dbReference>
<dbReference type="SUPFAM" id="SSF81345">
    <property type="entry name" value="ABC transporter involved in vitamin B12 uptake, BtuC"/>
    <property type="match status" value="1"/>
</dbReference>
<keyword evidence="3" id="KW-0813">Transport</keyword>
<comment type="subcellular location">
    <subcellularLocation>
        <location evidence="1">Cell membrane</location>
        <topology evidence="1">Multi-pass membrane protein</topology>
    </subcellularLocation>
</comment>
<feature type="transmembrane region" description="Helical" evidence="8">
    <location>
        <begin position="213"/>
        <end position="230"/>
    </location>
</feature>
<keyword evidence="10" id="KW-1185">Reference proteome</keyword>
<protein>
    <submittedName>
        <fullName evidence="9">Membrane protein</fullName>
    </submittedName>
</protein>
<dbReference type="Proteomes" id="UP000058446">
    <property type="component" value="Chromosome"/>
</dbReference>
<keyword evidence="5 8" id="KW-0812">Transmembrane</keyword>
<keyword evidence="4" id="KW-1003">Cell membrane</keyword>
<feature type="transmembrane region" description="Helical" evidence="8">
    <location>
        <begin position="259"/>
        <end position="284"/>
    </location>
</feature>
<comment type="similarity">
    <text evidence="2">Belongs to the binding-protein-dependent transport system permease family. FecCD subfamily.</text>
</comment>
<dbReference type="GO" id="GO:0033214">
    <property type="term" value="P:siderophore-iron import into cell"/>
    <property type="evidence" value="ECO:0007669"/>
    <property type="project" value="TreeGrafter"/>
</dbReference>
<dbReference type="Gene3D" id="1.10.3470.10">
    <property type="entry name" value="ABC transporter involved in vitamin B12 uptake, BtuC"/>
    <property type="match status" value="1"/>
</dbReference>
<dbReference type="STRING" id="1408189.CLAC_11845"/>
<evidence type="ECO:0000256" key="6">
    <source>
        <dbReference type="ARBA" id="ARBA00022989"/>
    </source>
</evidence>
<feature type="transmembrane region" description="Helical" evidence="8">
    <location>
        <begin position="323"/>
        <end position="343"/>
    </location>
</feature>
<evidence type="ECO:0000313" key="10">
    <source>
        <dbReference type="Proteomes" id="UP000058446"/>
    </source>
</evidence>
<evidence type="ECO:0000256" key="2">
    <source>
        <dbReference type="ARBA" id="ARBA00007935"/>
    </source>
</evidence>
<feature type="transmembrane region" description="Helical" evidence="8">
    <location>
        <begin position="165"/>
        <end position="186"/>
    </location>
</feature>
<evidence type="ECO:0000256" key="5">
    <source>
        <dbReference type="ARBA" id="ARBA00022692"/>
    </source>
</evidence>
<evidence type="ECO:0000256" key="3">
    <source>
        <dbReference type="ARBA" id="ARBA00022448"/>
    </source>
</evidence>
<accession>A0A0K2H2L1</accession>
<dbReference type="AlphaFoldDB" id="A0A0K2H2L1"/>
<evidence type="ECO:0000256" key="8">
    <source>
        <dbReference type="SAM" id="Phobius"/>
    </source>
</evidence>
<dbReference type="KEGG" id="clw:CLAC_11845"/>
<dbReference type="RefSeq" id="WP_245621890.1">
    <property type="nucleotide sequence ID" value="NZ_CP006841.1"/>
</dbReference>